<sequence>MSPPARPTMAKTTATAVAADVDVRRLVPADALAFQALRLAGLQAHPEAFGSSYEVEKDWPIERVREWLEVRPDVGVFGAFDRQGGDERLVGVLGLGRQKASKFAHVGFLWGMYVQADSVGRGIGRALIESAVALARSQPGLRHLTLQVSATNRAAIALYQSFGFVEIGREPDAMRIGNTYQDELRMYLPISTH</sequence>
<dbReference type="GO" id="GO:0004145">
    <property type="term" value="F:diamine N-acetyltransferase activity"/>
    <property type="evidence" value="ECO:0007669"/>
    <property type="project" value="UniProtKB-EC"/>
</dbReference>
<dbReference type="EC" id="2.3.1.57" evidence="3"/>
<dbReference type="SUPFAM" id="SSF55729">
    <property type="entry name" value="Acyl-CoA N-acyltransferases (Nat)"/>
    <property type="match status" value="1"/>
</dbReference>
<feature type="domain" description="N-acetyltransferase" evidence="2">
    <location>
        <begin position="21"/>
        <end position="191"/>
    </location>
</feature>
<dbReference type="PANTHER" id="PTHR13947:SF37">
    <property type="entry name" value="LD18367P"/>
    <property type="match status" value="1"/>
</dbReference>
<evidence type="ECO:0000313" key="4">
    <source>
        <dbReference type="Proteomes" id="UP000333828"/>
    </source>
</evidence>
<dbReference type="EMBL" id="CABPSI010000003">
    <property type="protein sequence ID" value="VVE23874.1"/>
    <property type="molecule type" value="Genomic_DNA"/>
</dbReference>
<dbReference type="InterPro" id="IPR050769">
    <property type="entry name" value="NAT_camello-type"/>
</dbReference>
<dbReference type="PANTHER" id="PTHR13947">
    <property type="entry name" value="GNAT FAMILY N-ACETYLTRANSFERASE"/>
    <property type="match status" value="1"/>
</dbReference>
<dbReference type="Pfam" id="PF00583">
    <property type="entry name" value="Acetyltransf_1"/>
    <property type="match status" value="1"/>
</dbReference>
<keyword evidence="3" id="KW-0012">Acyltransferase</keyword>
<dbReference type="InterPro" id="IPR016181">
    <property type="entry name" value="Acyl_CoA_acyltransferase"/>
</dbReference>
<accession>A0A5E4Y8C9</accession>
<gene>
    <name evidence="3" type="primary">speG_1</name>
    <name evidence="3" type="ORF">PIN31115_03284</name>
</gene>
<dbReference type="Gene3D" id="3.40.630.30">
    <property type="match status" value="1"/>
</dbReference>
<proteinExistence type="predicted"/>
<keyword evidence="1 3" id="KW-0808">Transferase</keyword>
<reference evidence="3 4" key="1">
    <citation type="submission" date="2019-08" db="EMBL/GenBank/DDBJ databases">
        <authorList>
            <person name="Peeters C."/>
        </authorList>
    </citation>
    <scope>NUCLEOTIDE SEQUENCE [LARGE SCALE GENOMIC DNA]</scope>
    <source>
        <strain evidence="3 4">LMG 31115</strain>
    </source>
</reference>
<evidence type="ECO:0000256" key="1">
    <source>
        <dbReference type="ARBA" id="ARBA00022679"/>
    </source>
</evidence>
<organism evidence="3 4">
    <name type="scientific">Pandoraea iniqua</name>
    <dbReference type="NCBI Taxonomy" id="2508288"/>
    <lineage>
        <taxon>Bacteria</taxon>
        <taxon>Pseudomonadati</taxon>
        <taxon>Pseudomonadota</taxon>
        <taxon>Betaproteobacteria</taxon>
        <taxon>Burkholderiales</taxon>
        <taxon>Burkholderiaceae</taxon>
        <taxon>Pandoraea</taxon>
    </lineage>
</organism>
<protein>
    <submittedName>
        <fullName evidence="3">Spermidine N(1)-acetyltransferase</fullName>
        <ecNumber evidence="3">2.3.1.57</ecNumber>
    </submittedName>
</protein>
<evidence type="ECO:0000259" key="2">
    <source>
        <dbReference type="PROSITE" id="PS51186"/>
    </source>
</evidence>
<dbReference type="RefSeq" id="WP_150684912.1">
    <property type="nucleotide sequence ID" value="NZ_CABPSF010000007.1"/>
</dbReference>
<dbReference type="PROSITE" id="PS51186">
    <property type="entry name" value="GNAT"/>
    <property type="match status" value="1"/>
</dbReference>
<evidence type="ECO:0000313" key="3">
    <source>
        <dbReference type="EMBL" id="VVE23874.1"/>
    </source>
</evidence>
<dbReference type="AlphaFoldDB" id="A0A5E4Y8C9"/>
<keyword evidence="4" id="KW-1185">Reference proteome</keyword>
<name>A0A5E4Y8C9_9BURK</name>
<dbReference type="Proteomes" id="UP000333828">
    <property type="component" value="Unassembled WGS sequence"/>
</dbReference>
<dbReference type="InterPro" id="IPR000182">
    <property type="entry name" value="GNAT_dom"/>
</dbReference>
<dbReference type="CDD" id="cd04301">
    <property type="entry name" value="NAT_SF"/>
    <property type="match status" value="1"/>
</dbReference>